<accession>A0ABR2I2J1</accession>
<proteinExistence type="predicted"/>
<dbReference type="EMBL" id="JAPCWZ010000007">
    <property type="protein sequence ID" value="KAK8856308.1"/>
    <property type="molecule type" value="Genomic_DNA"/>
</dbReference>
<feature type="domain" description="3CxxC-type" evidence="4">
    <location>
        <begin position="57"/>
        <end position="160"/>
    </location>
</feature>
<name>A0ABR2I2J1_9PEZI</name>
<sequence>METNGNPDPKSGVETRTSFMFPWLHKRVADAVHDQVGRVYYHEQGRDSDARERFDTYVMGKFLCKNQSCESDAWTSKKVSITIRRFVDGSPGIGYNATVYNQACAACLTLGTFSIHQDTYVERVAYRLRKWAGVPQEKQYFDADDRPPHMADLCEGCKRGHCKQGWELSYHNTTIPRHQNTEVPSGWFHIN</sequence>
<evidence type="ECO:0000256" key="1">
    <source>
        <dbReference type="ARBA" id="ARBA00022723"/>
    </source>
</evidence>
<keyword evidence="1" id="KW-0479">Metal-binding</keyword>
<comment type="caution">
    <text evidence="5">The sequence shown here is derived from an EMBL/GenBank/DDBJ whole genome shotgun (WGS) entry which is preliminary data.</text>
</comment>
<evidence type="ECO:0000256" key="3">
    <source>
        <dbReference type="ARBA" id="ARBA00022833"/>
    </source>
</evidence>
<dbReference type="SMART" id="SM01328">
    <property type="entry name" value="zf-3CxxC"/>
    <property type="match status" value="1"/>
</dbReference>
<dbReference type="InterPro" id="IPR027377">
    <property type="entry name" value="ZAR1/RTP1-5-like_Znf-3CxxC"/>
</dbReference>
<keyword evidence="2" id="KW-0863">Zinc-finger</keyword>
<evidence type="ECO:0000259" key="4">
    <source>
        <dbReference type="SMART" id="SM01328"/>
    </source>
</evidence>
<dbReference type="Pfam" id="PF13695">
    <property type="entry name" value="Zn_ribbon_3CxxC"/>
    <property type="match status" value="1"/>
</dbReference>
<evidence type="ECO:0000313" key="5">
    <source>
        <dbReference type="EMBL" id="KAK8856308.1"/>
    </source>
</evidence>
<gene>
    <name evidence="5" type="ORF">PGQ11_012220</name>
</gene>
<reference evidence="5 6" key="1">
    <citation type="journal article" date="2024" name="IMA Fungus">
        <title>Apiospora arundinis, a panoply of carbohydrate-active enzymes and secondary metabolites.</title>
        <authorList>
            <person name="Sorensen T."/>
            <person name="Petersen C."/>
            <person name="Muurmann A.T."/>
            <person name="Christiansen J.V."/>
            <person name="Brundto M.L."/>
            <person name="Overgaard C.K."/>
            <person name="Boysen A.T."/>
            <person name="Wollenberg R.D."/>
            <person name="Larsen T.O."/>
            <person name="Sorensen J.L."/>
            <person name="Nielsen K.L."/>
            <person name="Sondergaard T.E."/>
        </authorList>
    </citation>
    <scope>NUCLEOTIDE SEQUENCE [LARGE SCALE GENOMIC DNA]</scope>
    <source>
        <strain evidence="5 6">AAU 773</strain>
    </source>
</reference>
<protein>
    <submittedName>
        <fullName evidence="5">Zinc-binding domain-containing protein</fullName>
    </submittedName>
</protein>
<organism evidence="5 6">
    <name type="scientific">Apiospora arundinis</name>
    <dbReference type="NCBI Taxonomy" id="335852"/>
    <lineage>
        <taxon>Eukaryota</taxon>
        <taxon>Fungi</taxon>
        <taxon>Dikarya</taxon>
        <taxon>Ascomycota</taxon>
        <taxon>Pezizomycotina</taxon>
        <taxon>Sordariomycetes</taxon>
        <taxon>Xylariomycetidae</taxon>
        <taxon>Amphisphaeriales</taxon>
        <taxon>Apiosporaceae</taxon>
        <taxon>Apiospora</taxon>
    </lineage>
</organism>
<evidence type="ECO:0000313" key="6">
    <source>
        <dbReference type="Proteomes" id="UP001390339"/>
    </source>
</evidence>
<keyword evidence="3" id="KW-0862">Zinc</keyword>
<dbReference type="Proteomes" id="UP001390339">
    <property type="component" value="Unassembled WGS sequence"/>
</dbReference>
<keyword evidence="6" id="KW-1185">Reference proteome</keyword>
<evidence type="ECO:0000256" key="2">
    <source>
        <dbReference type="ARBA" id="ARBA00022771"/>
    </source>
</evidence>